<sequence>MSLSYLTKPVRLKPVHEDDHRPPAELVGGLGEDDRFDFDEELLPENNWEAEAGDDEYVVEAIFDDRRPISTGTERT</sequence>
<comment type="caution">
    <text evidence="1">The sequence shown here is derived from an EMBL/GenBank/DDBJ whole genome shotgun (WGS) entry which is preliminary data.</text>
</comment>
<gene>
    <name evidence="1" type="ORF">Pfra01_002272300</name>
</gene>
<evidence type="ECO:0000313" key="2">
    <source>
        <dbReference type="Proteomes" id="UP001165121"/>
    </source>
</evidence>
<name>A0A9W7D6P0_9STRA</name>
<evidence type="ECO:0000313" key="1">
    <source>
        <dbReference type="EMBL" id="GMF54442.1"/>
    </source>
</evidence>
<reference evidence="1" key="1">
    <citation type="submission" date="2023-04" db="EMBL/GenBank/DDBJ databases">
        <title>Phytophthora fragariaefolia NBRC 109709.</title>
        <authorList>
            <person name="Ichikawa N."/>
            <person name="Sato H."/>
            <person name="Tonouchi N."/>
        </authorList>
    </citation>
    <scope>NUCLEOTIDE SEQUENCE</scope>
    <source>
        <strain evidence="1">NBRC 109709</strain>
    </source>
</reference>
<proteinExistence type="predicted"/>
<dbReference type="EMBL" id="BSXT01003502">
    <property type="protein sequence ID" value="GMF54442.1"/>
    <property type="molecule type" value="Genomic_DNA"/>
</dbReference>
<dbReference type="AlphaFoldDB" id="A0A9W7D6P0"/>
<keyword evidence="2" id="KW-1185">Reference proteome</keyword>
<organism evidence="1 2">
    <name type="scientific">Phytophthora fragariaefolia</name>
    <dbReference type="NCBI Taxonomy" id="1490495"/>
    <lineage>
        <taxon>Eukaryota</taxon>
        <taxon>Sar</taxon>
        <taxon>Stramenopiles</taxon>
        <taxon>Oomycota</taxon>
        <taxon>Peronosporomycetes</taxon>
        <taxon>Peronosporales</taxon>
        <taxon>Peronosporaceae</taxon>
        <taxon>Phytophthora</taxon>
    </lineage>
</organism>
<accession>A0A9W7D6P0</accession>
<dbReference type="Proteomes" id="UP001165121">
    <property type="component" value="Unassembled WGS sequence"/>
</dbReference>
<protein>
    <submittedName>
        <fullName evidence="1">Unnamed protein product</fullName>
    </submittedName>
</protein>